<evidence type="ECO:0000313" key="1">
    <source>
        <dbReference type="EMBL" id="MCQ4923340.1"/>
    </source>
</evidence>
<dbReference type="EMBL" id="JANGAC010000006">
    <property type="protein sequence ID" value="MCQ4923340.1"/>
    <property type="molecule type" value="Genomic_DNA"/>
</dbReference>
<dbReference type="Proteomes" id="UP001524478">
    <property type="component" value="Unassembled WGS sequence"/>
</dbReference>
<reference evidence="1 2" key="1">
    <citation type="submission" date="2022-06" db="EMBL/GenBank/DDBJ databases">
        <title>Isolation of gut microbiota from human fecal samples.</title>
        <authorList>
            <person name="Pamer E.G."/>
            <person name="Barat B."/>
            <person name="Waligurski E."/>
            <person name="Medina S."/>
            <person name="Paddock L."/>
            <person name="Mostad J."/>
        </authorList>
    </citation>
    <scope>NUCLEOTIDE SEQUENCE [LARGE SCALE GENOMIC DNA]</scope>
    <source>
        <strain evidence="1 2">DFI.7.95</strain>
    </source>
</reference>
<dbReference type="InterPro" id="IPR024211">
    <property type="entry name" value="DUF3841"/>
</dbReference>
<gene>
    <name evidence="1" type="ORF">NE686_09605</name>
</gene>
<keyword evidence="2" id="KW-1185">Reference proteome</keyword>
<dbReference type="Pfam" id="PF12952">
    <property type="entry name" value="DUF3841"/>
    <property type="match status" value="1"/>
</dbReference>
<dbReference type="RefSeq" id="WP_256311340.1">
    <property type="nucleotide sequence ID" value="NZ_JANGAC010000006.1"/>
</dbReference>
<sequence length="197" mass="23673">MTTDLYNPNDKVKLWTRQHKNVLDELEKYGVYRVKKEYILEKMDTISNYYLNLYEWYGRNAAKIVPRPEGAVYPIWLSTSSEMMLQPIEDTIILEIEVDRKDVIYTDVNKWGYVVNYFYLPIDPEDEERHNKELKKFGISDESSLIMSDKGNFYPLLKNKIIKSWERLFEPFDEKSTLSQATIWEIKKEWVVDIIHR</sequence>
<evidence type="ECO:0000313" key="2">
    <source>
        <dbReference type="Proteomes" id="UP001524478"/>
    </source>
</evidence>
<protein>
    <submittedName>
        <fullName evidence="1">DUF3841 domain-containing protein</fullName>
    </submittedName>
</protein>
<organism evidence="1 2">
    <name type="scientific">Tissierella carlieri</name>
    <dbReference type="NCBI Taxonomy" id="689904"/>
    <lineage>
        <taxon>Bacteria</taxon>
        <taxon>Bacillati</taxon>
        <taxon>Bacillota</taxon>
        <taxon>Tissierellia</taxon>
        <taxon>Tissierellales</taxon>
        <taxon>Tissierellaceae</taxon>
        <taxon>Tissierella</taxon>
    </lineage>
</organism>
<accession>A0ABT1SAJ9</accession>
<proteinExistence type="predicted"/>
<comment type="caution">
    <text evidence="1">The sequence shown here is derived from an EMBL/GenBank/DDBJ whole genome shotgun (WGS) entry which is preliminary data.</text>
</comment>
<name>A0ABT1SAJ9_9FIRM</name>